<dbReference type="EMBL" id="JAHRIN010076731">
    <property type="protein sequence ID" value="MEQ2218303.1"/>
    <property type="molecule type" value="Genomic_DNA"/>
</dbReference>
<feature type="compositionally biased region" description="Acidic residues" evidence="1">
    <location>
        <begin position="247"/>
        <end position="260"/>
    </location>
</feature>
<gene>
    <name evidence="4" type="ORF">XENOCAPTIV_001185</name>
</gene>
<evidence type="ECO:0000256" key="1">
    <source>
        <dbReference type="SAM" id="MobiDB-lite"/>
    </source>
</evidence>
<dbReference type="InterPro" id="IPR031805">
    <property type="entry name" value="Piezo_TM25-28"/>
</dbReference>
<evidence type="ECO:0000313" key="5">
    <source>
        <dbReference type="Proteomes" id="UP001434883"/>
    </source>
</evidence>
<dbReference type="PANTHER" id="PTHR47049:SF7">
    <property type="entry name" value="PIEZO-TYPE MECHANOSENSITIVE ION CHANNEL COMPONENT 2 ISOFORM X1"/>
    <property type="match status" value="1"/>
</dbReference>
<feature type="non-terminal residue" evidence="4">
    <location>
        <position position="1"/>
    </location>
</feature>
<evidence type="ECO:0000259" key="3">
    <source>
        <dbReference type="Pfam" id="PF15917"/>
    </source>
</evidence>
<evidence type="ECO:0000256" key="2">
    <source>
        <dbReference type="SAM" id="Phobius"/>
    </source>
</evidence>
<keyword evidence="2" id="KW-1133">Transmembrane helix</keyword>
<dbReference type="InterPro" id="IPR027272">
    <property type="entry name" value="Piezo"/>
</dbReference>
<comment type="caution">
    <text evidence="4">The sequence shown here is derived from an EMBL/GenBank/DDBJ whole genome shotgun (WGS) entry which is preliminary data.</text>
</comment>
<keyword evidence="2" id="KW-0812">Transmembrane</keyword>
<organism evidence="4 5">
    <name type="scientific">Xenoophorus captivus</name>
    <dbReference type="NCBI Taxonomy" id="1517983"/>
    <lineage>
        <taxon>Eukaryota</taxon>
        <taxon>Metazoa</taxon>
        <taxon>Chordata</taxon>
        <taxon>Craniata</taxon>
        <taxon>Vertebrata</taxon>
        <taxon>Euteleostomi</taxon>
        <taxon>Actinopterygii</taxon>
        <taxon>Neopterygii</taxon>
        <taxon>Teleostei</taxon>
        <taxon>Neoteleostei</taxon>
        <taxon>Acanthomorphata</taxon>
        <taxon>Ovalentaria</taxon>
        <taxon>Atherinomorphae</taxon>
        <taxon>Cyprinodontiformes</taxon>
        <taxon>Goodeidae</taxon>
        <taxon>Xenoophorus</taxon>
    </lineage>
</organism>
<feature type="region of interest" description="Disordered" evidence="1">
    <location>
        <begin position="167"/>
        <end position="197"/>
    </location>
</feature>
<name>A0ABV0SFB4_9TELE</name>
<dbReference type="Pfam" id="PF15917">
    <property type="entry name" value="Piezo_TM25-28"/>
    <property type="match status" value="1"/>
</dbReference>
<accession>A0ABV0SFB4</accession>
<keyword evidence="2" id="KW-0472">Membrane</keyword>
<feature type="compositionally biased region" description="Polar residues" evidence="1">
    <location>
        <begin position="388"/>
        <end position="400"/>
    </location>
</feature>
<dbReference type="PANTHER" id="PTHR47049">
    <property type="entry name" value="PIEZO-TYPE MECHANOSENSITIVE ION CHANNEL HOMOLOG"/>
    <property type="match status" value="1"/>
</dbReference>
<protein>
    <recommendedName>
        <fullName evidence="3">Piezo TM25-28 domain-containing protein</fullName>
    </recommendedName>
</protein>
<feature type="region of interest" description="Disordered" evidence="1">
    <location>
        <begin position="388"/>
        <end position="438"/>
    </location>
</feature>
<feature type="compositionally biased region" description="Basic and acidic residues" evidence="1">
    <location>
        <begin position="219"/>
        <end position="235"/>
    </location>
</feature>
<feature type="transmembrane region" description="Helical" evidence="2">
    <location>
        <begin position="7"/>
        <end position="30"/>
    </location>
</feature>
<sequence>TTRINIFCLGYLVACFYFMLFGGSVLMQPVRYILRLWDWLIAYTCFVITMKNVLSRRVFLSYYFLYVVSDLKSAKILASRGAELFEAKVKKQVAARLKMEQKSVEALKRQMEKIKSKQKAPSAASDQAVPPADQEQATLDDEEKAMRDGGKWWKPWVSRPGVENNCGYHLFESDSEEEEEEATQIKEEEEPPKKKSALQWAYNAWTTSSKSALKDLRKERKKIKKDEKKRAKTELQKQQGIDRTNSSEDELDESAMEEEGKEERENILQRILNMLKFSWVFLQSLIDDLTDGLNAFCKDSRDISKVLRLERALLNQQQKKGKEVSQESVKQFYETWISRQNTLSSEEGLDALSPLTPPAVPSSHHVYAKLKNQASKISWGSSFSSCMTDETMLGSRQPTQEELDEPPGVPSPPQLRRRLIKEANIDQSSFDSDDLPQR</sequence>
<feature type="compositionally biased region" description="Acidic residues" evidence="1">
    <location>
        <begin position="173"/>
        <end position="190"/>
    </location>
</feature>
<feature type="domain" description="Piezo TM25-28" evidence="3">
    <location>
        <begin position="54"/>
        <end position="218"/>
    </location>
</feature>
<dbReference type="Proteomes" id="UP001434883">
    <property type="component" value="Unassembled WGS sequence"/>
</dbReference>
<reference evidence="4 5" key="1">
    <citation type="submission" date="2021-06" db="EMBL/GenBank/DDBJ databases">
        <authorList>
            <person name="Palmer J.M."/>
        </authorList>
    </citation>
    <scope>NUCLEOTIDE SEQUENCE [LARGE SCALE GENOMIC DNA]</scope>
    <source>
        <strain evidence="4 5">XC_2019</strain>
        <tissue evidence="4">Muscle</tissue>
    </source>
</reference>
<feature type="region of interest" description="Disordered" evidence="1">
    <location>
        <begin position="219"/>
        <end position="262"/>
    </location>
</feature>
<evidence type="ECO:0000313" key="4">
    <source>
        <dbReference type="EMBL" id="MEQ2218303.1"/>
    </source>
</evidence>
<keyword evidence="5" id="KW-1185">Reference proteome</keyword>
<proteinExistence type="predicted"/>
<feature type="region of interest" description="Disordered" evidence="1">
    <location>
        <begin position="115"/>
        <end position="144"/>
    </location>
</feature>